<organism evidence="9 10">
    <name type="scientific">Paenimyroides ceti</name>
    <dbReference type="NCBI Taxonomy" id="395087"/>
    <lineage>
        <taxon>Bacteria</taxon>
        <taxon>Pseudomonadati</taxon>
        <taxon>Bacteroidota</taxon>
        <taxon>Flavobacteriia</taxon>
        <taxon>Flavobacteriales</taxon>
        <taxon>Flavobacteriaceae</taxon>
        <taxon>Paenimyroides</taxon>
    </lineage>
</organism>
<comment type="subcellular location">
    <subcellularLocation>
        <location evidence="1">Cell outer membrane</location>
        <topology evidence="1">Multi-pass membrane protein</topology>
    </subcellularLocation>
</comment>
<dbReference type="SUPFAM" id="SSF56935">
    <property type="entry name" value="Porins"/>
    <property type="match status" value="1"/>
</dbReference>
<dbReference type="Proteomes" id="UP001242368">
    <property type="component" value="Unassembled WGS sequence"/>
</dbReference>
<comment type="similarity">
    <text evidence="2">Belongs to the OmpP1/FadL family.</text>
</comment>
<keyword evidence="5 8" id="KW-0732">Signal</keyword>
<keyword evidence="7" id="KW-0998">Cell outer membrane</keyword>
<evidence type="ECO:0000256" key="2">
    <source>
        <dbReference type="ARBA" id="ARBA00008163"/>
    </source>
</evidence>
<dbReference type="Gene3D" id="2.40.160.60">
    <property type="entry name" value="Outer membrane protein transport protein (OMPP1/FadL/TodX)"/>
    <property type="match status" value="1"/>
</dbReference>
<dbReference type="RefSeq" id="WP_290363678.1">
    <property type="nucleotide sequence ID" value="NZ_JAUFQU010000001.1"/>
</dbReference>
<feature type="chain" id="PRO_5045723196" description="Transporter" evidence="8">
    <location>
        <begin position="20"/>
        <end position="509"/>
    </location>
</feature>
<evidence type="ECO:0008006" key="11">
    <source>
        <dbReference type="Google" id="ProtNLM"/>
    </source>
</evidence>
<evidence type="ECO:0000256" key="3">
    <source>
        <dbReference type="ARBA" id="ARBA00022452"/>
    </source>
</evidence>
<sequence length="509" mass="55432">MKKIIVTAGLLFAINFMSAQEITPSDAVLFGTKQLNGTARFNAMGGSFGALGGDVSGIQINPAGSALSNYNTASFTGSYRWFKNDATFLGSKSSDKDGDLQATNAGGIFVFDNTSAKNALKKVTFGVVIGTDAVYDNSQYISGVNNQSIGNYFLGHANTGFNGQAVPTDLVKTQQGETITDLYAYLNSVANGFSAQQAMLGYQSYILNENGSNGYVSNVAPGTYNQSASVITSGYNGKLTANAGFDFNDRFYLGANINYHYLDFLKNASVYERNTSNAIENGVTEILFNNNTYTYGSGFSFNIGGLVNITNELRAGLSYESPTWYRVNDEFQQNVSTNYRVNSVQSTANVYPDVVTIYEKYTIKTPASFTGSLSYVFGKSALLNIDYTRKDYSKTEYKGGGFDNLNTFYNDQLKASNEIRVGGEYRIQRVSLRAGYRFVESPYKDTSIVGDINSISGGLGYSFGTARLDLGYTFTHQPMQSQLITSGLSDNAQIKTKLNNISLTYTVHF</sequence>
<evidence type="ECO:0000256" key="8">
    <source>
        <dbReference type="SAM" id="SignalP"/>
    </source>
</evidence>
<name>A0ABT8CTY9_9FLAO</name>
<evidence type="ECO:0000256" key="5">
    <source>
        <dbReference type="ARBA" id="ARBA00022729"/>
    </source>
</evidence>
<feature type="signal peptide" evidence="8">
    <location>
        <begin position="1"/>
        <end position="19"/>
    </location>
</feature>
<dbReference type="EMBL" id="JAUFQU010000001">
    <property type="protein sequence ID" value="MDN3707715.1"/>
    <property type="molecule type" value="Genomic_DNA"/>
</dbReference>
<accession>A0ABT8CTY9</accession>
<evidence type="ECO:0000313" key="9">
    <source>
        <dbReference type="EMBL" id="MDN3707715.1"/>
    </source>
</evidence>
<evidence type="ECO:0000256" key="6">
    <source>
        <dbReference type="ARBA" id="ARBA00023136"/>
    </source>
</evidence>
<keyword evidence="4" id="KW-0812">Transmembrane</keyword>
<dbReference type="PANTHER" id="PTHR35093:SF8">
    <property type="entry name" value="OUTER MEMBRANE PROTEIN NMB0088-RELATED"/>
    <property type="match status" value="1"/>
</dbReference>
<proteinExistence type="inferred from homology"/>
<comment type="caution">
    <text evidence="9">The sequence shown here is derived from an EMBL/GenBank/DDBJ whole genome shotgun (WGS) entry which is preliminary data.</text>
</comment>
<evidence type="ECO:0000313" key="10">
    <source>
        <dbReference type="Proteomes" id="UP001242368"/>
    </source>
</evidence>
<evidence type="ECO:0000256" key="7">
    <source>
        <dbReference type="ARBA" id="ARBA00023237"/>
    </source>
</evidence>
<reference evidence="10" key="1">
    <citation type="journal article" date="2019" name="Int. J. Syst. Evol. Microbiol.">
        <title>The Global Catalogue of Microorganisms (GCM) 10K type strain sequencing project: providing services to taxonomists for standard genome sequencing and annotation.</title>
        <authorList>
            <consortium name="The Broad Institute Genomics Platform"/>
            <consortium name="The Broad Institute Genome Sequencing Center for Infectious Disease"/>
            <person name="Wu L."/>
            <person name="Ma J."/>
        </authorList>
    </citation>
    <scope>NUCLEOTIDE SEQUENCE [LARGE SCALE GENOMIC DNA]</scope>
    <source>
        <strain evidence="10">CECT 7184</strain>
    </source>
</reference>
<keyword evidence="10" id="KW-1185">Reference proteome</keyword>
<gene>
    <name evidence="9" type="ORF">QW060_11350</name>
</gene>
<keyword evidence="3" id="KW-1134">Transmembrane beta strand</keyword>
<keyword evidence="6" id="KW-0472">Membrane</keyword>
<evidence type="ECO:0000256" key="1">
    <source>
        <dbReference type="ARBA" id="ARBA00004571"/>
    </source>
</evidence>
<protein>
    <recommendedName>
        <fullName evidence="11">Transporter</fullName>
    </recommendedName>
</protein>
<evidence type="ECO:0000256" key="4">
    <source>
        <dbReference type="ARBA" id="ARBA00022692"/>
    </source>
</evidence>
<dbReference type="PANTHER" id="PTHR35093">
    <property type="entry name" value="OUTER MEMBRANE PROTEIN NMB0088-RELATED"/>
    <property type="match status" value="1"/>
</dbReference>
<dbReference type="InterPro" id="IPR005017">
    <property type="entry name" value="OMPP1/FadL/TodX"/>
</dbReference>